<dbReference type="AlphaFoldDB" id="A0A3S0H7L4"/>
<dbReference type="EMBL" id="RXOF01000011">
    <property type="protein sequence ID" value="RTQ47779.1"/>
    <property type="molecule type" value="Genomic_DNA"/>
</dbReference>
<protein>
    <submittedName>
        <fullName evidence="1">Uncharacterized protein</fullName>
    </submittedName>
</protein>
<sequence>MPLYTCRAQSRPSLTDFYSQLLSSDDAHTVDVGAGMLTLLELVHHAFPLTPIWGLTSLYQLHLLAHDDDCTPWYVAVAAAGRQEYWLEYLLPAAEAPWPGAFVRGRAHSLPQVLEYLRTAMRRSGGWPHSPELGRGR</sequence>
<proteinExistence type="predicted"/>
<dbReference type="OrthoDB" id="881402at2"/>
<keyword evidence="2" id="KW-1185">Reference proteome</keyword>
<dbReference type="Proteomes" id="UP000282184">
    <property type="component" value="Unassembled WGS sequence"/>
</dbReference>
<evidence type="ECO:0000313" key="1">
    <source>
        <dbReference type="EMBL" id="RTQ47779.1"/>
    </source>
</evidence>
<comment type="caution">
    <text evidence="1">The sequence shown here is derived from an EMBL/GenBank/DDBJ whole genome shotgun (WGS) entry which is preliminary data.</text>
</comment>
<gene>
    <name evidence="1" type="ORF">EJV47_17820</name>
</gene>
<dbReference type="RefSeq" id="WP_126694537.1">
    <property type="nucleotide sequence ID" value="NZ_RXOF01000011.1"/>
</dbReference>
<evidence type="ECO:0000313" key="2">
    <source>
        <dbReference type="Proteomes" id="UP000282184"/>
    </source>
</evidence>
<accession>A0A3S0H7L4</accession>
<reference evidence="1 2" key="1">
    <citation type="submission" date="2018-12" db="EMBL/GenBank/DDBJ databases">
        <title>Hymenobacter gummosus sp. nov., isolated from a spring.</title>
        <authorList>
            <person name="Nie L."/>
        </authorList>
    </citation>
    <scope>NUCLEOTIDE SEQUENCE [LARGE SCALE GENOMIC DNA]</scope>
    <source>
        <strain evidence="1 2">KCTC 52166</strain>
    </source>
</reference>
<name>A0A3S0H7L4_9BACT</name>
<organism evidence="1 2">
    <name type="scientific">Hymenobacter gummosus</name>
    <dbReference type="NCBI Taxonomy" id="1776032"/>
    <lineage>
        <taxon>Bacteria</taxon>
        <taxon>Pseudomonadati</taxon>
        <taxon>Bacteroidota</taxon>
        <taxon>Cytophagia</taxon>
        <taxon>Cytophagales</taxon>
        <taxon>Hymenobacteraceae</taxon>
        <taxon>Hymenobacter</taxon>
    </lineage>
</organism>